<organism evidence="2 3">
    <name type="scientific">Jatropha curcas</name>
    <name type="common">Barbados nut</name>
    <dbReference type="NCBI Taxonomy" id="180498"/>
    <lineage>
        <taxon>Eukaryota</taxon>
        <taxon>Viridiplantae</taxon>
        <taxon>Streptophyta</taxon>
        <taxon>Embryophyta</taxon>
        <taxon>Tracheophyta</taxon>
        <taxon>Spermatophyta</taxon>
        <taxon>Magnoliopsida</taxon>
        <taxon>eudicotyledons</taxon>
        <taxon>Gunneridae</taxon>
        <taxon>Pentapetalae</taxon>
        <taxon>rosids</taxon>
        <taxon>fabids</taxon>
        <taxon>Malpighiales</taxon>
        <taxon>Euphorbiaceae</taxon>
        <taxon>Crotonoideae</taxon>
        <taxon>Jatropheae</taxon>
        <taxon>Jatropha</taxon>
    </lineage>
</organism>
<evidence type="ECO:0000313" key="2">
    <source>
        <dbReference type="EMBL" id="KDP27401.1"/>
    </source>
</evidence>
<protein>
    <submittedName>
        <fullName evidence="2">Uncharacterized protein</fullName>
    </submittedName>
</protein>
<dbReference type="EMBL" id="KK914847">
    <property type="protein sequence ID" value="KDP27401.1"/>
    <property type="molecule type" value="Genomic_DNA"/>
</dbReference>
<feature type="compositionally biased region" description="Basic and acidic residues" evidence="1">
    <location>
        <begin position="59"/>
        <end position="78"/>
    </location>
</feature>
<feature type="region of interest" description="Disordered" evidence="1">
    <location>
        <begin position="59"/>
        <end position="124"/>
    </location>
</feature>
<dbReference type="AlphaFoldDB" id="A0A067JTV0"/>
<feature type="compositionally biased region" description="Basic and acidic residues" evidence="1">
    <location>
        <begin position="85"/>
        <end position="116"/>
    </location>
</feature>
<sequence>METMNSIMHTLMEKVDQNCSHIEELKACIGDIKNIVHSMGQFIEILEIPLHEHNKGNSDLILEKQGESKGDVHDKTEDVPAAQNEKNKSAENDGDERAHIEDHGEAKNEVKHDRPNQTHKIHLQ</sequence>
<evidence type="ECO:0000313" key="3">
    <source>
        <dbReference type="Proteomes" id="UP000027138"/>
    </source>
</evidence>
<gene>
    <name evidence="2" type="ORF">JCGZ_20932</name>
</gene>
<name>A0A067JTV0_JATCU</name>
<accession>A0A067JTV0</accession>
<dbReference type="Proteomes" id="UP000027138">
    <property type="component" value="Unassembled WGS sequence"/>
</dbReference>
<proteinExistence type="predicted"/>
<evidence type="ECO:0000256" key="1">
    <source>
        <dbReference type="SAM" id="MobiDB-lite"/>
    </source>
</evidence>
<reference evidence="2 3" key="1">
    <citation type="journal article" date="2014" name="PLoS ONE">
        <title>Global Analysis of Gene Expression Profiles in Physic Nut (Jatropha curcas L.) Seedlings Exposed to Salt Stress.</title>
        <authorList>
            <person name="Zhang L."/>
            <person name="Zhang C."/>
            <person name="Wu P."/>
            <person name="Chen Y."/>
            <person name="Li M."/>
            <person name="Jiang H."/>
            <person name="Wu G."/>
        </authorList>
    </citation>
    <scope>NUCLEOTIDE SEQUENCE [LARGE SCALE GENOMIC DNA]</scope>
    <source>
        <strain evidence="3">cv. GZQX0401</strain>
        <tissue evidence="2">Young leaves</tissue>
    </source>
</reference>
<keyword evidence="3" id="KW-1185">Reference proteome</keyword>